<dbReference type="InterPro" id="IPR002913">
    <property type="entry name" value="START_lipid-bd_dom"/>
</dbReference>
<feature type="transmembrane region" description="Helical" evidence="4">
    <location>
        <begin position="140"/>
        <end position="158"/>
    </location>
</feature>
<feature type="domain" description="START" evidence="5">
    <location>
        <begin position="326"/>
        <end position="437"/>
    </location>
</feature>
<feature type="transmembrane region" description="Helical" evidence="4">
    <location>
        <begin position="35"/>
        <end position="57"/>
    </location>
</feature>
<keyword evidence="4" id="KW-0812">Transmembrane</keyword>
<proteinExistence type="predicted"/>
<dbReference type="Gene3D" id="3.80.10.10">
    <property type="entry name" value="Ribonuclease Inhibitor"/>
    <property type="match status" value="3"/>
</dbReference>
<dbReference type="Pfam" id="PF13855">
    <property type="entry name" value="LRR_8"/>
    <property type="match status" value="1"/>
</dbReference>
<accession>A0ABQ6MI75</accession>
<keyword evidence="4" id="KW-1133">Transmembrane helix</keyword>
<dbReference type="InterPro" id="IPR050333">
    <property type="entry name" value="SLRP"/>
</dbReference>
<dbReference type="InterPro" id="IPR032675">
    <property type="entry name" value="LRR_dom_sf"/>
</dbReference>
<feature type="region of interest" description="Disordered" evidence="3">
    <location>
        <begin position="479"/>
        <end position="514"/>
    </location>
</feature>
<dbReference type="Gene3D" id="3.30.530.20">
    <property type="match status" value="1"/>
</dbReference>
<feature type="transmembrane region" description="Helical" evidence="4">
    <location>
        <begin position="101"/>
        <end position="120"/>
    </location>
</feature>
<dbReference type="InterPro" id="IPR003591">
    <property type="entry name" value="Leu-rich_rpt_typical-subtyp"/>
</dbReference>
<protein>
    <recommendedName>
        <fullName evidence="5">START domain-containing protein</fullName>
    </recommendedName>
</protein>
<dbReference type="Pfam" id="PF01852">
    <property type="entry name" value="START"/>
    <property type="match status" value="1"/>
</dbReference>
<dbReference type="SUPFAM" id="SSF55961">
    <property type="entry name" value="Bet v1-like"/>
    <property type="match status" value="1"/>
</dbReference>
<evidence type="ECO:0000256" key="4">
    <source>
        <dbReference type="SAM" id="Phobius"/>
    </source>
</evidence>
<dbReference type="EMBL" id="BRYB01002870">
    <property type="protein sequence ID" value="GMI26831.1"/>
    <property type="molecule type" value="Genomic_DNA"/>
</dbReference>
<name>A0ABQ6MI75_9STRA</name>
<evidence type="ECO:0000259" key="5">
    <source>
        <dbReference type="Pfam" id="PF01852"/>
    </source>
</evidence>
<evidence type="ECO:0000256" key="1">
    <source>
        <dbReference type="ARBA" id="ARBA00022614"/>
    </source>
</evidence>
<keyword evidence="7" id="KW-1185">Reference proteome</keyword>
<organism evidence="6 7">
    <name type="scientific">Tetraparma gracilis</name>
    <dbReference type="NCBI Taxonomy" id="2962635"/>
    <lineage>
        <taxon>Eukaryota</taxon>
        <taxon>Sar</taxon>
        <taxon>Stramenopiles</taxon>
        <taxon>Ochrophyta</taxon>
        <taxon>Bolidophyceae</taxon>
        <taxon>Parmales</taxon>
        <taxon>Triparmaceae</taxon>
        <taxon>Tetraparma</taxon>
    </lineage>
</organism>
<evidence type="ECO:0000313" key="7">
    <source>
        <dbReference type="Proteomes" id="UP001165060"/>
    </source>
</evidence>
<evidence type="ECO:0000256" key="2">
    <source>
        <dbReference type="ARBA" id="ARBA00022737"/>
    </source>
</evidence>
<dbReference type="PANTHER" id="PTHR45712:SF22">
    <property type="entry name" value="INSULIN-LIKE GROWTH FACTOR-BINDING PROTEIN COMPLEX ACID LABILE SUBUNIT"/>
    <property type="match status" value="1"/>
</dbReference>
<comment type="caution">
    <text evidence="6">The sequence shown here is derived from an EMBL/GenBank/DDBJ whole genome shotgun (WGS) entry which is preliminary data.</text>
</comment>
<gene>
    <name evidence="6" type="ORF">TeGR_g8519</name>
</gene>
<evidence type="ECO:0000313" key="6">
    <source>
        <dbReference type="EMBL" id="GMI26831.1"/>
    </source>
</evidence>
<dbReference type="InterPro" id="IPR001611">
    <property type="entry name" value="Leu-rich_rpt"/>
</dbReference>
<dbReference type="SUPFAM" id="SSF52058">
    <property type="entry name" value="L domain-like"/>
    <property type="match status" value="2"/>
</dbReference>
<dbReference type="SMART" id="SM00369">
    <property type="entry name" value="LRR_TYP"/>
    <property type="match status" value="5"/>
</dbReference>
<dbReference type="PANTHER" id="PTHR45712">
    <property type="entry name" value="AGAP008170-PA"/>
    <property type="match status" value="1"/>
</dbReference>
<feature type="transmembrane region" description="Helical" evidence="4">
    <location>
        <begin position="196"/>
        <end position="219"/>
    </location>
</feature>
<keyword evidence="1" id="KW-0433">Leucine-rich repeat</keyword>
<evidence type="ECO:0000256" key="3">
    <source>
        <dbReference type="SAM" id="MobiDB-lite"/>
    </source>
</evidence>
<reference evidence="6 7" key="1">
    <citation type="journal article" date="2023" name="Commun. Biol.">
        <title>Genome analysis of Parmales, the sister group of diatoms, reveals the evolutionary specialization of diatoms from phago-mixotrophs to photoautotrophs.</title>
        <authorList>
            <person name="Ban H."/>
            <person name="Sato S."/>
            <person name="Yoshikawa S."/>
            <person name="Yamada K."/>
            <person name="Nakamura Y."/>
            <person name="Ichinomiya M."/>
            <person name="Sato N."/>
            <person name="Blanc-Mathieu R."/>
            <person name="Endo H."/>
            <person name="Kuwata A."/>
            <person name="Ogata H."/>
        </authorList>
    </citation>
    <scope>NUCLEOTIDE SEQUENCE [LARGE SCALE GENOMIC DNA]</scope>
</reference>
<dbReference type="InterPro" id="IPR023393">
    <property type="entry name" value="START-like_dom_sf"/>
</dbReference>
<keyword evidence="2" id="KW-0677">Repeat</keyword>
<sequence length="1120" mass="123187">MRFRPFFGVSGFFVATALSAQTALAVYLGFRAEDSSIPAVQVVCLHGIAVYAAFHLFNSAIYWRALIKGLFDVEEGNVDPLEALNKIPAAKRLMKWFNDNFAIHTGGRYSLLLVIGAEVFEFMVQSANANSMAGYLDWPALSFYATLISTNCILFGICMLSDERFVSQSVVITVDVIMDASYIMFNIFYISTPASYWPIIVPLLLSVDMLNDSMTLYASQRVQHALYKKNDRRKIDESKANGSMRFELCRHFFEILNSGKRTNRRAISVPSGYDVFTPSLHVQDSEDADVSTLLLEFTVPGATPGQIFTYNRAYTMDERGLGTEKIIRAHSKDHMTYHTVPAGDLMNTLISRRDFVGDQIWNKLMLDDGRMMILDISKSIDIPEVPHMSGFVRGESYFGLKFEETGDGGTKVTVLACIDPGGLLPTSLVNFVMEGLMKDELQNYKEYFIDRKAPDGSDNGGSWPDDESVCAYTNVVEGGLEDEESEEARNENPESAELRSLASRSGTPAARQLETPPSKLRGVRVLRMVLGWFFLLVGAGLVAYVSTKGGRQEKACEEELGACVWGRMDPKLYFKGGLLAGSTCGFGVDQNPSEDRWELDLSGCELEELGGWRDAFVDLEVLDVSNNDLAELPGWLGEGRMGKMRELQASNNKLKNFTFVNWRESVGGVNSTALKAVDLRDNDIVELGWEMMDVEGEELRLLFDGNPCAQEVDWSGLRKDRLPARMGVGYDNGGFDGSLRVLTMAHNELDASVFEELAAASFVNITDLDVSWNALGGIGEEVREQKKLRRLDVSGNSGVGARDLVAAPEDLEMLNASFCGVDDITGEQAVELQDRNMVLHGNPVTEITWAYQNQLTKIPAWLRTLEKVRKADLGYCDVKEMKGGAFPASVEELNIKNQVAGLRLLPDSFEGLSELWYLVISTNKLTEDDMHQGLFGDTKLALVDFQGNPDMLNFDAAALFPGSSGQQLEFLNLANCGLTGIGGESGTNFHGLLALKELRLFENILGDGIAADAFSGLTKLMRINLGDAGLTSLPVQVFTGLGNLLYLTLSKNDLAALPQGLFAELCSLASLNIDGVTSAAFNNDAFAGFPLCENIWSNDAKDMCEAQQHVFVEGSCSDQA</sequence>
<keyword evidence="4" id="KW-0472">Membrane</keyword>
<dbReference type="Proteomes" id="UP001165060">
    <property type="component" value="Unassembled WGS sequence"/>
</dbReference>